<evidence type="ECO:0000313" key="2">
    <source>
        <dbReference type="EMBL" id="KAK0486756.1"/>
    </source>
</evidence>
<comment type="caution">
    <text evidence="2">The sequence shown here is derived from an EMBL/GenBank/DDBJ whole genome shotgun (WGS) entry which is preliminary data.</text>
</comment>
<gene>
    <name evidence="2" type="ORF">EDD18DRAFT_1335590</name>
</gene>
<dbReference type="Proteomes" id="UP001175228">
    <property type="component" value="Unassembled WGS sequence"/>
</dbReference>
<keyword evidence="3" id="KW-1185">Reference proteome</keyword>
<evidence type="ECO:0000313" key="3">
    <source>
        <dbReference type="Proteomes" id="UP001175228"/>
    </source>
</evidence>
<dbReference type="AlphaFoldDB" id="A0AA39PN59"/>
<accession>A0AA39PN59</accession>
<sequence>MDTSPSSLNITTHAPISVGNMAGYDEEQARCPPVRTSSRVAYPETIDYDWESIDLSGFETFCAQVRDCEELLPHQRSRSIPDPEYNDDLPISSNPVPASMELGPEWTCGETAATEHAEIKHQGLGDTWNSKVDNPNRGFSLSAPAVGVEPSAWYPTPPRSLSPPSAISPADTFGPERQLPPLACSSTWTSYPGVVNVPSPLTYNPYHTLMFHGVATSSTFGSSSKKTEQPQSGKVPRLDDKRPSPRRCVNPYPAFRYLHPRLSNTDVLHDSAGTHLYVPVKTVKVASCLAPIYDQNIDPAKTFFGLQRVGLSPDVLHPCPHPNCSSAFRIDDFPLHYVTEHSHWSYASCQKGSCPSFYKPHDPNGEHGPLCRRQIICIHGKDLKLLDRENVKDHILAKHLKPKHIECPHCSSALANLETLAGHLQICDKLDWARRQPKKDGRRERKTAKRDF</sequence>
<organism evidence="2 3">
    <name type="scientific">Armillaria luteobubalina</name>
    <dbReference type="NCBI Taxonomy" id="153913"/>
    <lineage>
        <taxon>Eukaryota</taxon>
        <taxon>Fungi</taxon>
        <taxon>Dikarya</taxon>
        <taxon>Basidiomycota</taxon>
        <taxon>Agaricomycotina</taxon>
        <taxon>Agaricomycetes</taxon>
        <taxon>Agaricomycetidae</taxon>
        <taxon>Agaricales</taxon>
        <taxon>Marasmiineae</taxon>
        <taxon>Physalacriaceae</taxon>
        <taxon>Armillaria</taxon>
    </lineage>
</organism>
<reference evidence="2" key="1">
    <citation type="submission" date="2023-06" db="EMBL/GenBank/DDBJ databases">
        <authorList>
            <consortium name="Lawrence Berkeley National Laboratory"/>
            <person name="Ahrendt S."/>
            <person name="Sahu N."/>
            <person name="Indic B."/>
            <person name="Wong-Bajracharya J."/>
            <person name="Merenyi Z."/>
            <person name="Ke H.-M."/>
            <person name="Monk M."/>
            <person name="Kocsube S."/>
            <person name="Drula E."/>
            <person name="Lipzen A."/>
            <person name="Balint B."/>
            <person name="Henrissat B."/>
            <person name="Andreopoulos B."/>
            <person name="Martin F.M."/>
            <person name="Harder C.B."/>
            <person name="Rigling D."/>
            <person name="Ford K.L."/>
            <person name="Foster G.D."/>
            <person name="Pangilinan J."/>
            <person name="Papanicolaou A."/>
            <person name="Barry K."/>
            <person name="LaButti K."/>
            <person name="Viragh M."/>
            <person name="Koriabine M."/>
            <person name="Yan M."/>
            <person name="Riley R."/>
            <person name="Champramary S."/>
            <person name="Plett K.L."/>
            <person name="Tsai I.J."/>
            <person name="Slot J."/>
            <person name="Sipos G."/>
            <person name="Plett J."/>
            <person name="Nagy L.G."/>
            <person name="Grigoriev I.V."/>
        </authorList>
    </citation>
    <scope>NUCLEOTIDE SEQUENCE</scope>
    <source>
        <strain evidence="2">HWK02</strain>
    </source>
</reference>
<feature type="region of interest" description="Disordered" evidence="1">
    <location>
        <begin position="218"/>
        <end position="246"/>
    </location>
</feature>
<dbReference type="EMBL" id="JAUEPU010000045">
    <property type="protein sequence ID" value="KAK0486756.1"/>
    <property type="molecule type" value="Genomic_DNA"/>
</dbReference>
<evidence type="ECO:0000256" key="1">
    <source>
        <dbReference type="SAM" id="MobiDB-lite"/>
    </source>
</evidence>
<name>A0AA39PN59_9AGAR</name>
<proteinExistence type="predicted"/>
<protein>
    <submittedName>
        <fullName evidence="2">Uncharacterized protein</fullName>
    </submittedName>
</protein>